<organism evidence="4 5">
    <name type="scientific">Terrapene triunguis</name>
    <name type="common">Three-toed box turtle</name>
    <dbReference type="NCBI Taxonomy" id="2587831"/>
    <lineage>
        <taxon>Eukaryota</taxon>
        <taxon>Metazoa</taxon>
        <taxon>Chordata</taxon>
        <taxon>Craniata</taxon>
        <taxon>Vertebrata</taxon>
        <taxon>Euteleostomi</taxon>
        <taxon>Archelosauria</taxon>
        <taxon>Testudinata</taxon>
        <taxon>Testudines</taxon>
        <taxon>Cryptodira</taxon>
        <taxon>Durocryptodira</taxon>
        <taxon>Testudinoidea</taxon>
        <taxon>Emydidae</taxon>
        <taxon>Terrapene</taxon>
    </lineage>
</organism>
<dbReference type="InParanoid" id="A0A674J4Q1"/>
<dbReference type="InterPro" id="IPR013164">
    <property type="entry name" value="Cadherin_N"/>
</dbReference>
<evidence type="ECO:0000256" key="2">
    <source>
        <dbReference type="SAM" id="SignalP"/>
    </source>
</evidence>
<evidence type="ECO:0000313" key="5">
    <source>
        <dbReference type="Proteomes" id="UP000472274"/>
    </source>
</evidence>
<dbReference type="AlphaFoldDB" id="A0A674J4Q1"/>
<evidence type="ECO:0000313" key="4">
    <source>
        <dbReference type="Ensembl" id="ENSTMTP00000014902.1"/>
    </source>
</evidence>
<dbReference type="Pfam" id="PF08266">
    <property type="entry name" value="Cadherin_2"/>
    <property type="match status" value="1"/>
</dbReference>
<dbReference type="Ensembl" id="ENSTMTT00000015427.1">
    <property type="protein sequence ID" value="ENSTMTP00000014902.1"/>
    <property type="gene ID" value="ENSTMTG00000010877.1"/>
</dbReference>
<keyword evidence="1" id="KW-0325">Glycoprotein</keyword>
<accession>A0A674J4Q1</accession>
<keyword evidence="2" id="KW-0732">Signal</keyword>
<reference evidence="4" key="2">
    <citation type="submission" date="2025-09" db="UniProtKB">
        <authorList>
            <consortium name="Ensembl"/>
        </authorList>
    </citation>
    <scope>IDENTIFICATION</scope>
</reference>
<keyword evidence="5" id="KW-1185">Reference proteome</keyword>
<dbReference type="GeneTree" id="ENSGT00940000159725"/>
<dbReference type="FunFam" id="2.60.40.60:FF:000398">
    <property type="entry name" value="Protocadherin cluster 1 gamma 26a"/>
    <property type="match status" value="1"/>
</dbReference>
<dbReference type="Proteomes" id="UP000472274">
    <property type="component" value="Unplaced"/>
</dbReference>
<sequence>MADKARLRGCKGLALFCFTLVSAWETVSGEIRYSIPEEMQKGSFVGNILKDLGLDLKELSDRGVRIVSTGRTPYF</sequence>
<feature type="domain" description="Cadherin N-terminal" evidence="3">
    <location>
        <begin position="31"/>
        <end position="75"/>
    </location>
</feature>
<protein>
    <recommendedName>
        <fullName evidence="3">Cadherin N-terminal domain-containing protein</fullName>
    </recommendedName>
</protein>
<reference evidence="4" key="1">
    <citation type="submission" date="2025-08" db="UniProtKB">
        <authorList>
            <consortium name="Ensembl"/>
        </authorList>
    </citation>
    <scope>IDENTIFICATION</scope>
</reference>
<feature type="signal peptide" evidence="2">
    <location>
        <begin position="1"/>
        <end position="29"/>
    </location>
</feature>
<feature type="chain" id="PRO_5025663819" description="Cadherin N-terminal domain-containing protein" evidence="2">
    <location>
        <begin position="30"/>
        <end position="75"/>
    </location>
</feature>
<evidence type="ECO:0000256" key="1">
    <source>
        <dbReference type="ARBA" id="ARBA00023180"/>
    </source>
</evidence>
<evidence type="ECO:0000259" key="3">
    <source>
        <dbReference type="Pfam" id="PF08266"/>
    </source>
</evidence>
<dbReference type="Gene3D" id="2.60.40.60">
    <property type="entry name" value="Cadherins"/>
    <property type="match status" value="1"/>
</dbReference>
<proteinExistence type="predicted"/>
<name>A0A674J4Q1_9SAUR</name>